<dbReference type="InterPro" id="IPR036890">
    <property type="entry name" value="HATPase_C_sf"/>
</dbReference>
<dbReference type="SUPFAM" id="SSF55874">
    <property type="entry name" value="ATPase domain of HSP90 chaperone/DNA topoisomerase II/histidine kinase"/>
    <property type="match status" value="1"/>
</dbReference>
<evidence type="ECO:0000256" key="1">
    <source>
        <dbReference type="ARBA" id="ARBA00000085"/>
    </source>
</evidence>
<organism evidence="8 9">
    <name type="scientific">Qipengyuania atrilutea</name>
    <dbReference type="NCBI Taxonomy" id="2744473"/>
    <lineage>
        <taxon>Bacteria</taxon>
        <taxon>Pseudomonadati</taxon>
        <taxon>Pseudomonadota</taxon>
        <taxon>Alphaproteobacteria</taxon>
        <taxon>Sphingomonadales</taxon>
        <taxon>Erythrobacteraceae</taxon>
        <taxon>Qipengyuania</taxon>
    </lineage>
</organism>
<dbReference type="InterPro" id="IPR035965">
    <property type="entry name" value="PAS-like_dom_sf"/>
</dbReference>
<dbReference type="EMBL" id="JABWGV010000001">
    <property type="protein sequence ID" value="NVD44232.1"/>
    <property type="molecule type" value="Genomic_DNA"/>
</dbReference>
<proteinExistence type="predicted"/>
<dbReference type="SMART" id="SM00388">
    <property type="entry name" value="HisKA"/>
    <property type="match status" value="1"/>
</dbReference>
<dbReference type="SMART" id="SM00387">
    <property type="entry name" value="HATPase_c"/>
    <property type="match status" value="1"/>
</dbReference>
<dbReference type="InterPro" id="IPR050736">
    <property type="entry name" value="Sensor_HK_Regulatory"/>
</dbReference>
<dbReference type="PROSITE" id="PS50109">
    <property type="entry name" value="HIS_KIN"/>
    <property type="match status" value="1"/>
</dbReference>
<dbReference type="GO" id="GO:0000155">
    <property type="term" value="F:phosphorelay sensor kinase activity"/>
    <property type="evidence" value="ECO:0007669"/>
    <property type="project" value="InterPro"/>
</dbReference>
<keyword evidence="6" id="KW-0902">Two-component regulatory system</keyword>
<dbReference type="Gene3D" id="1.10.287.130">
    <property type="match status" value="1"/>
</dbReference>
<dbReference type="PANTHER" id="PTHR43711">
    <property type="entry name" value="TWO-COMPONENT HISTIDINE KINASE"/>
    <property type="match status" value="1"/>
</dbReference>
<gene>
    <name evidence="8" type="ORF">HUV48_04270</name>
</gene>
<dbReference type="Pfam" id="PF12860">
    <property type="entry name" value="PAS_7"/>
    <property type="match status" value="2"/>
</dbReference>
<dbReference type="Pfam" id="PF00512">
    <property type="entry name" value="HisKA"/>
    <property type="match status" value="1"/>
</dbReference>
<evidence type="ECO:0000256" key="5">
    <source>
        <dbReference type="ARBA" id="ARBA00022777"/>
    </source>
</evidence>
<protein>
    <recommendedName>
        <fullName evidence="2">histidine kinase</fullName>
        <ecNumber evidence="2">2.7.13.3</ecNumber>
    </recommendedName>
</protein>
<dbReference type="Gene3D" id="3.30.565.10">
    <property type="entry name" value="Histidine kinase-like ATPase, C-terminal domain"/>
    <property type="match status" value="1"/>
</dbReference>
<sequence>MEIAPTALALIGLLLAAWTAGAAWLVLRANTRARSAETGKKLSRRLSRMLEESPAVPLLVRTDGRIEAPDRLARWLGLAQMPSYLSELSASPDRGLTEDQVEEMTAMVRRTQKTAAPFYTAMKPVGSKRSLAFKGGLANPEVSPSGAALIWVFDFTASEEELIKLRKDAARARDDFAALVGLIEAAPSPMWFRGSDAKLRLVNGAYVAAVGANSADAVVSEQIELVEQVDGLSASEVAQQAAERRVPIERIVNATINGERRSLRVTDLPLIGEGIAGYAVDIEEMEEQARQFRAFRNAQRQMLDQLSIGVAQFNSERRLTFANQPFHRVFSLPPGVVNERTDFERVLMAARENGRIPEVRDFPVWRKELSRWFLAGETQEEAWPLPDGTHLRIVAQPMPDGGLVFIAEDRTEQLALSATRDTLLRTRTATFDNLFEALAVFAPDGDLEIWNRSFAGAWGLEETALDGHPDAEELLALIGPKLADPSRASAIGNTIRAATLDRKKRDGRVMLSDGRTLEYAGVPLPDGNGLLTVLDVTAAHHAEEALRERNRALEEADAVMNRFLANMSYEFRTPLTSIGGFAELLSSGVAGELPDQAREYADAIRESVTRLIEQVETVLNLSQSEAGLLPISKEPIDLLPFVTQIVRSREQAIVDAELTLDLRGDKKLTVNADPQQLRRAITHLLENAITATPPEGKLLIDLKRRGKATHITISDNGPGMEAEQLSRALGGLRMSEDGSGLERRKGLGIPIAREMIEAHDGTLEIVSRKGEGTTATITLP</sequence>
<dbReference type="EC" id="2.7.13.3" evidence="2"/>
<dbReference type="InterPro" id="IPR003661">
    <property type="entry name" value="HisK_dim/P_dom"/>
</dbReference>
<dbReference type="InterPro" id="IPR004358">
    <property type="entry name" value="Sig_transdc_His_kin-like_C"/>
</dbReference>
<keyword evidence="9" id="KW-1185">Reference proteome</keyword>
<dbReference type="Proteomes" id="UP000561438">
    <property type="component" value="Unassembled WGS sequence"/>
</dbReference>
<dbReference type="PRINTS" id="PR00344">
    <property type="entry name" value="BCTRLSENSOR"/>
</dbReference>
<accession>A0A850H1Y2</accession>
<comment type="caution">
    <text evidence="8">The sequence shown here is derived from an EMBL/GenBank/DDBJ whole genome shotgun (WGS) entry which is preliminary data.</text>
</comment>
<evidence type="ECO:0000256" key="6">
    <source>
        <dbReference type="ARBA" id="ARBA00023012"/>
    </source>
</evidence>
<feature type="domain" description="Histidine kinase" evidence="7">
    <location>
        <begin position="566"/>
        <end position="780"/>
    </location>
</feature>
<dbReference type="InterPro" id="IPR003594">
    <property type="entry name" value="HATPase_dom"/>
</dbReference>
<dbReference type="InterPro" id="IPR000014">
    <property type="entry name" value="PAS"/>
</dbReference>
<evidence type="ECO:0000313" key="8">
    <source>
        <dbReference type="EMBL" id="NVD44232.1"/>
    </source>
</evidence>
<dbReference type="SUPFAM" id="SSF55785">
    <property type="entry name" value="PYP-like sensor domain (PAS domain)"/>
    <property type="match status" value="2"/>
</dbReference>
<keyword evidence="5" id="KW-0418">Kinase</keyword>
<dbReference type="CDD" id="cd00082">
    <property type="entry name" value="HisKA"/>
    <property type="match status" value="1"/>
</dbReference>
<dbReference type="Gene3D" id="3.30.450.20">
    <property type="entry name" value="PAS domain"/>
    <property type="match status" value="2"/>
</dbReference>
<comment type="catalytic activity">
    <reaction evidence="1">
        <text>ATP + protein L-histidine = ADP + protein N-phospho-L-histidine.</text>
        <dbReference type="EC" id="2.7.13.3"/>
    </reaction>
</comment>
<dbReference type="Pfam" id="PF02518">
    <property type="entry name" value="HATPase_c"/>
    <property type="match status" value="1"/>
</dbReference>
<dbReference type="InterPro" id="IPR005467">
    <property type="entry name" value="His_kinase_dom"/>
</dbReference>
<dbReference type="RefSeq" id="WP_176266491.1">
    <property type="nucleotide sequence ID" value="NZ_JABWGV010000001.1"/>
</dbReference>
<reference evidence="8 9" key="1">
    <citation type="submission" date="2020-06" db="EMBL/GenBank/DDBJ databases">
        <title>Altererythrobacter sp. HHU K3-1.</title>
        <authorList>
            <person name="Zhang D."/>
            <person name="Xue H."/>
        </authorList>
    </citation>
    <scope>NUCLEOTIDE SEQUENCE [LARGE SCALE GENOMIC DNA]</scope>
    <source>
        <strain evidence="8 9">HHU K3-1</strain>
    </source>
</reference>
<keyword evidence="3" id="KW-0597">Phosphoprotein</keyword>
<dbReference type="InterPro" id="IPR036097">
    <property type="entry name" value="HisK_dim/P_sf"/>
</dbReference>
<evidence type="ECO:0000256" key="4">
    <source>
        <dbReference type="ARBA" id="ARBA00022679"/>
    </source>
</evidence>
<evidence type="ECO:0000256" key="3">
    <source>
        <dbReference type="ARBA" id="ARBA00022553"/>
    </source>
</evidence>
<evidence type="ECO:0000256" key="2">
    <source>
        <dbReference type="ARBA" id="ARBA00012438"/>
    </source>
</evidence>
<dbReference type="CDD" id="cd00075">
    <property type="entry name" value="HATPase"/>
    <property type="match status" value="1"/>
</dbReference>
<name>A0A850H1Y2_9SPHN</name>
<evidence type="ECO:0000313" key="9">
    <source>
        <dbReference type="Proteomes" id="UP000561438"/>
    </source>
</evidence>
<dbReference type="SMART" id="SM00091">
    <property type="entry name" value="PAS"/>
    <property type="match status" value="3"/>
</dbReference>
<dbReference type="AlphaFoldDB" id="A0A850H1Y2"/>
<evidence type="ECO:0000259" key="7">
    <source>
        <dbReference type="PROSITE" id="PS50109"/>
    </source>
</evidence>
<keyword evidence="4" id="KW-0808">Transferase</keyword>
<dbReference type="PANTHER" id="PTHR43711:SF1">
    <property type="entry name" value="HISTIDINE KINASE 1"/>
    <property type="match status" value="1"/>
</dbReference>
<dbReference type="SUPFAM" id="SSF47384">
    <property type="entry name" value="Homodimeric domain of signal transducing histidine kinase"/>
    <property type="match status" value="1"/>
</dbReference>